<keyword evidence="3" id="KW-1185">Reference proteome</keyword>
<dbReference type="EMBL" id="SRLO01022097">
    <property type="protein sequence ID" value="TNN22516.1"/>
    <property type="molecule type" value="Genomic_DNA"/>
</dbReference>
<sequence length="76" mass="8684">METVRREERDGGEREYVREMTQERAKSNSTVREGRREGRREREKRVVGGGRWGLVEGAGRGGVSNITPHESVSVER</sequence>
<feature type="compositionally biased region" description="Basic and acidic residues" evidence="1">
    <location>
        <begin position="1"/>
        <end position="46"/>
    </location>
</feature>
<evidence type="ECO:0000256" key="1">
    <source>
        <dbReference type="SAM" id="MobiDB-lite"/>
    </source>
</evidence>
<name>A0A4Z2E110_9TELE</name>
<protein>
    <submittedName>
        <fullName evidence="2">Uncharacterized protein</fullName>
    </submittedName>
</protein>
<gene>
    <name evidence="2" type="ORF">EYF80_067370</name>
</gene>
<proteinExistence type="predicted"/>
<feature type="region of interest" description="Disordered" evidence="1">
    <location>
        <begin position="1"/>
        <end position="76"/>
    </location>
</feature>
<accession>A0A4Z2E110</accession>
<dbReference type="Proteomes" id="UP000314294">
    <property type="component" value="Unassembled WGS sequence"/>
</dbReference>
<feature type="compositionally biased region" description="Gly residues" evidence="1">
    <location>
        <begin position="47"/>
        <end position="62"/>
    </location>
</feature>
<evidence type="ECO:0000313" key="2">
    <source>
        <dbReference type="EMBL" id="TNN22516.1"/>
    </source>
</evidence>
<evidence type="ECO:0000313" key="3">
    <source>
        <dbReference type="Proteomes" id="UP000314294"/>
    </source>
</evidence>
<comment type="caution">
    <text evidence="2">The sequence shown here is derived from an EMBL/GenBank/DDBJ whole genome shotgun (WGS) entry which is preliminary data.</text>
</comment>
<reference evidence="2 3" key="1">
    <citation type="submission" date="2019-03" db="EMBL/GenBank/DDBJ databases">
        <title>First draft genome of Liparis tanakae, snailfish: a comprehensive survey of snailfish specific genes.</title>
        <authorList>
            <person name="Kim W."/>
            <person name="Song I."/>
            <person name="Jeong J.-H."/>
            <person name="Kim D."/>
            <person name="Kim S."/>
            <person name="Ryu S."/>
            <person name="Song J.Y."/>
            <person name="Lee S.K."/>
        </authorList>
    </citation>
    <scope>NUCLEOTIDE SEQUENCE [LARGE SCALE GENOMIC DNA]</scope>
    <source>
        <tissue evidence="2">Muscle</tissue>
    </source>
</reference>
<dbReference type="AlphaFoldDB" id="A0A4Z2E110"/>
<organism evidence="2 3">
    <name type="scientific">Liparis tanakae</name>
    <name type="common">Tanaka's snailfish</name>
    <dbReference type="NCBI Taxonomy" id="230148"/>
    <lineage>
        <taxon>Eukaryota</taxon>
        <taxon>Metazoa</taxon>
        <taxon>Chordata</taxon>
        <taxon>Craniata</taxon>
        <taxon>Vertebrata</taxon>
        <taxon>Euteleostomi</taxon>
        <taxon>Actinopterygii</taxon>
        <taxon>Neopterygii</taxon>
        <taxon>Teleostei</taxon>
        <taxon>Neoteleostei</taxon>
        <taxon>Acanthomorphata</taxon>
        <taxon>Eupercaria</taxon>
        <taxon>Perciformes</taxon>
        <taxon>Cottioidei</taxon>
        <taxon>Cottales</taxon>
        <taxon>Liparidae</taxon>
        <taxon>Liparis</taxon>
    </lineage>
</organism>